<dbReference type="Gene3D" id="3.30.390.10">
    <property type="entry name" value="Enolase-like, N-terminal domain"/>
    <property type="match status" value="1"/>
</dbReference>
<gene>
    <name evidence="2" type="ORF">E1269_14780</name>
</gene>
<dbReference type="InterPro" id="IPR034593">
    <property type="entry name" value="DgoD-like"/>
</dbReference>
<dbReference type="PANTHER" id="PTHR48080">
    <property type="entry name" value="D-GALACTONATE DEHYDRATASE-RELATED"/>
    <property type="match status" value="1"/>
</dbReference>
<dbReference type="OrthoDB" id="5241672at2"/>
<name>A0A4R5D795_9ACTN</name>
<dbReference type="AlphaFoldDB" id="A0A4R5D795"/>
<dbReference type="Gene3D" id="3.20.20.120">
    <property type="entry name" value="Enolase-like C-terminal domain"/>
    <property type="match status" value="1"/>
</dbReference>
<dbReference type="Pfam" id="PF13378">
    <property type="entry name" value="MR_MLE_C"/>
    <property type="match status" value="1"/>
</dbReference>
<dbReference type="InParanoid" id="A0A4R5D795"/>
<dbReference type="SUPFAM" id="SSF51604">
    <property type="entry name" value="Enolase C-terminal domain-like"/>
    <property type="match status" value="1"/>
</dbReference>
<dbReference type="InterPro" id="IPR029065">
    <property type="entry name" value="Enolase_C-like"/>
</dbReference>
<dbReference type="InterPro" id="IPR013342">
    <property type="entry name" value="Mandelate_racemase_C"/>
</dbReference>
<dbReference type="InterPro" id="IPR036849">
    <property type="entry name" value="Enolase-like_C_sf"/>
</dbReference>
<comment type="caution">
    <text evidence="2">The sequence shown here is derived from an EMBL/GenBank/DDBJ whole genome shotgun (WGS) entry which is preliminary data.</text>
</comment>
<organism evidence="2 3">
    <name type="scientific">Jiangella asiatica</name>
    <dbReference type="NCBI Taxonomy" id="2530372"/>
    <lineage>
        <taxon>Bacteria</taxon>
        <taxon>Bacillati</taxon>
        <taxon>Actinomycetota</taxon>
        <taxon>Actinomycetes</taxon>
        <taxon>Jiangellales</taxon>
        <taxon>Jiangellaceae</taxon>
        <taxon>Jiangella</taxon>
    </lineage>
</organism>
<sequence>MHTDHRITSIQTARIATHYPRTVGRNARLPSHGSGFSSTVAVVHTNAGASGWGILGGPLDGCEAVIGLPLADIFDPSEGVTHPSALPLDFALHDLAGVILGKPVHALLGGDGDRPVTCYSGAIYFDDLDPVDVPRGIAAVLANCASDWAVGYRAFKLKIGRGFRWMDAEAGFARDVEVTRAVRDAYPDARLLVDANNGYTPAETVRYLRAVSDCDLFWVEEPFHEDAAGLTLLREYLASSGSRTLVADGEYQPDERQLLDLAEQGLLDVLLMDVVSYGLTAWRRIMPTLRELDVAASPHAWGMPLKMLYAANIAAGLEGVITVEGVPGATEGVDAGAYSLAEGSLDVPDLPGFGLTLTASVAEADGFTPTL</sequence>
<evidence type="ECO:0000259" key="1">
    <source>
        <dbReference type="SMART" id="SM00922"/>
    </source>
</evidence>
<accession>A0A4R5D795</accession>
<proteinExistence type="predicted"/>
<dbReference type="SUPFAM" id="SSF54826">
    <property type="entry name" value="Enolase N-terminal domain-like"/>
    <property type="match status" value="1"/>
</dbReference>
<dbReference type="EMBL" id="SMKZ01000019">
    <property type="protein sequence ID" value="TDE09276.1"/>
    <property type="molecule type" value="Genomic_DNA"/>
</dbReference>
<evidence type="ECO:0000313" key="3">
    <source>
        <dbReference type="Proteomes" id="UP000294739"/>
    </source>
</evidence>
<evidence type="ECO:0000313" key="2">
    <source>
        <dbReference type="EMBL" id="TDE09276.1"/>
    </source>
</evidence>
<dbReference type="InterPro" id="IPR029017">
    <property type="entry name" value="Enolase-like_N"/>
</dbReference>
<feature type="domain" description="Mandelate racemase/muconate lactonizing enzyme C-terminal" evidence="1">
    <location>
        <begin position="138"/>
        <end position="240"/>
    </location>
</feature>
<dbReference type="SMART" id="SM00922">
    <property type="entry name" value="MR_MLE"/>
    <property type="match status" value="1"/>
</dbReference>
<reference evidence="2 3" key="1">
    <citation type="submission" date="2019-03" db="EMBL/GenBank/DDBJ databases">
        <title>Draft genome sequences of novel Actinobacteria.</title>
        <authorList>
            <person name="Sahin N."/>
            <person name="Ay H."/>
            <person name="Saygin H."/>
        </authorList>
    </citation>
    <scope>NUCLEOTIDE SEQUENCE [LARGE SCALE GENOMIC DNA]</scope>
    <source>
        <strain evidence="2 3">5K138</strain>
    </source>
</reference>
<dbReference type="Proteomes" id="UP000294739">
    <property type="component" value="Unassembled WGS sequence"/>
</dbReference>
<keyword evidence="3" id="KW-1185">Reference proteome</keyword>
<protein>
    <submittedName>
        <fullName evidence="2">Mandelate racemase</fullName>
    </submittedName>
</protein>
<dbReference type="SFLD" id="SFLDS00001">
    <property type="entry name" value="Enolase"/>
    <property type="match status" value="1"/>
</dbReference>